<dbReference type="Pfam" id="PF13193">
    <property type="entry name" value="AMP-binding_C"/>
    <property type="match status" value="1"/>
</dbReference>
<dbReference type="SUPFAM" id="SSF56801">
    <property type="entry name" value="Acetyl-CoA synthetase-like"/>
    <property type="match status" value="1"/>
</dbReference>
<name>A0AAE9YHT2_9ACTN</name>
<dbReference type="InterPro" id="IPR025110">
    <property type="entry name" value="AMP-bd_C"/>
</dbReference>
<sequence length="524" mass="53746">MLLHELALDPAAAPDSAPALVTMDGTWSRGDLRAAVADLARAASTVTRPGGRVAIVSDSRPEVVALLLAVPAAGRVAVPINVRLTPDEVVGQLDRTGVEAVVGTEEELDRLAGVLPEAATLVTRVGLDPGAGDISLESLAAAPAPALTDPPGPDDPAWIIATSGTTGTAKGAVLTARSLGAAVATTAAARPLAEDEVYLYPFPLYHVSVYNVLHALSRGRPVVLPRRFDAATICALAEAHRVTAMSLAPTMLRLLLDHRAAQDDSATVLADLRTVAYGAAPMPPALLAEADEALGVAFAQGYGMTELSGNAVFLGPDDHRRGLAGETHLLGAAGRPGPGVELRIVDDRGGSVAPGGRGEVCVRAAQVCAGYWRDPTATQAAIRDGWMHTGDVGVIDGEGVLTIVDRAKDIIVTGGENVASREVEDVIGQHPAVSRVAVVGVPDDRWGEAVCAVLVLRPGTGHDAATVRAEVLEVARTRLAGFKVPKRVVLADDLPVNAGGKVVKADLRRQLAGRPAGASGSGAA</sequence>
<dbReference type="InterPro" id="IPR042099">
    <property type="entry name" value="ANL_N_sf"/>
</dbReference>
<accession>A0AAE9YHT2</accession>
<dbReference type="GO" id="GO:0031956">
    <property type="term" value="F:medium-chain fatty acid-CoA ligase activity"/>
    <property type="evidence" value="ECO:0007669"/>
    <property type="project" value="TreeGrafter"/>
</dbReference>
<dbReference type="EMBL" id="CP116942">
    <property type="protein sequence ID" value="WCO68747.1"/>
    <property type="molecule type" value="Genomic_DNA"/>
</dbReference>
<dbReference type="InterPro" id="IPR045851">
    <property type="entry name" value="AMP-bd_C_sf"/>
</dbReference>
<evidence type="ECO:0000259" key="2">
    <source>
        <dbReference type="Pfam" id="PF13193"/>
    </source>
</evidence>
<gene>
    <name evidence="3" type="ORF">PO878_08415</name>
</gene>
<dbReference type="InterPro" id="IPR020845">
    <property type="entry name" value="AMP-binding_CS"/>
</dbReference>
<reference evidence="3" key="1">
    <citation type="submission" date="2023-01" db="EMBL/GenBank/DDBJ databases">
        <title>The diversity of Class Acidimicrobiia in South China Sea sediment environments and the proposal of Iamia marina sp. nov., a novel species of the genus Iamia.</title>
        <authorList>
            <person name="He Y."/>
            <person name="Tian X."/>
        </authorList>
    </citation>
    <scope>NUCLEOTIDE SEQUENCE</scope>
    <source>
        <strain evidence="3">DSM 19957</strain>
    </source>
</reference>
<proteinExistence type="predicted"/>
<dbReference type="RefSeq" id="WP_272738263.1">
    <property type="nucleotide sequence ID" value="NZ_CP116942.1"/>
</dbReference>
<dbReference type="Gene3D" id="3.30.300.30">
    <property type="match status" value="1"/>
</dbReference>
<feature type="domain" description="AMP-dependent synthetase/ligase" evidence="1">
    <location>
        <begin position="14"/>
        <end position="372"/>
    </location>
</feature>
<evidence type="ECO:0000313" key="4">
    <source>
        <dbReference type="Proteomes" id="UP001216390"/>
    </source>
</evidence>
<dbReference type="GO" id="GO:0006631">
    <property type="term" value="P:fatty acid metabolic process"/>
    <property type="evidence" value="ECO:0007669"/>
    <property type="project" value="TreeGrafter"/>
</dbReference>
<evidence type="ECO:0000259" key="1">
    <source>
        <dbReference type="Pfam" id="PF00501"/>
    </source>
</evidence>
<organism evidence="3 4">
    <name type="scientific">Iamia majanohamensis</name>
    <dbReference type="NCBI Taxonomy" id="467976"/>
    <lineage>
        <taxon>Bacteria</taxon>
        <taxon>Bacillati</taxon>
        <taxon>Actinomycetota</taxon>
        <taxon>Acidimicrobiia</taxon>
        <taxon>Acidimicrobiales</taxon>
        <taxon>Iamiaceae</taxon>
        <taxon>Iamia</taxon>
    </lineage>
</organism>
<dbReference type="Pfam" id="PF00501">
    <property type="entry name" value="AMP-binding"/>
    <property type="match status" value="1"/>
</dbReference>
<dbReference type="PANTHER" id="PTHR43201:SF32">
    <property type="entry name" value="2-SUCCINYLBENZOATE--COA LIGASE, CHLOROPLASTIC_PEROXISOMAL"/>
    <property type="match status" value="1"/>
</dbReference>
<evidence type="ECO:0000313" key="3">
    <source>
        <dbReference type="EMBL" id="WCO68747.1"/>
    </source>
</evidence>
<dbReference type="KEGG" id="ima:PO878_08415"/>
<protein>
    <submittedName>
        <fullName evidence="3">AMP-binding protein</fullName>
    </submittedName>
</protein>
<dbReference type="InterPro" id="IPR000873">
    <property type="entry name" value="AMP-dep_synth/lig_dom"/>
</dbReference>
<feature type="domain" description="AMP-binding enzyme C-terminal" evidence="2">
    <location>
        <begin position="422"/>
        <end position="501"/>
    </location>
</feature>
<dbReference type="AlphaFoldDB" id="A0AAE9YHT2"/>
<keyword evidence="4" id="KW-1185">Reference proteome</keyword>
<dbReference type="PROSITE" id="PS00455">
    <property type="entry name" value="AMP_BINDING"/>
    <property type="match status" value="1"/>
</dbReference>
<dbReference type="Gene3D" id="3.40.50.12780">
    <property type="entry name" value="N-terminal domain of ligase-like"/>
    <property type="match status" value="1"/>
</dbReference>
<dbReference type="Proteomes" id="UP001216390">
    <property type="component" value="Chromosome"/>
</dbReference>
<dbReference type="PANTHER" id="PTHR43201">
    <property type="entry name" value="ACYL-COA SYNTHETASE"/>
    <property type="match status" value="1"/>
</dbReference>